<gene>
    <name evidence="8" type="ORF">LUCI_2667</name>
</gene>
<dbReference type="PROSITE" id="PS50035">
    <property type="entry name" value="PLD"/>
    <property type="match status" value="1"/>
</dbReference>
<dbReference type="GO" id="GO:0016891">
    <property type="term" value="F:RNA endonuclease activity producing 5'-phosphomonoesters, hydrolytic mechanism"/>
    <property type="evidence" value="ECO:0007669"/>
    <property type="project" value="TreeGrafter"/>
</dbReference>
<evidence type="ECO:0000256" key="2">
    <source>
        <dbReference type="ARBA" id="ARBA00008664"/>
    </source>
</evidence>
<dbReference type="Gene3D" id="3.30.870.10">
    <property type="entry name" value="Endonuclease Chain A"/>
    <property type="match status" value="1"/>
</dbReference>
<evidence type="ECO:0000259" key="7">
    <source>
        <dbReference type="PROSITE" id="PS50035"/>
    </source>
</evidence>
<dbReference type="CDD" id="cd09170">
    <property type="entry name" value="PLDc_Nuc"/>
    <property type="match status" value="1"/>
</dbReference>
<dbReference type="GO" id="GO:0006793">
    <property type="term" value="P:phosphorus metabolic process"/>
    <property type="evidence" value="ECO:0007669"/>
    <property type="project" value="UniProtKB-ARBA"/>
</dbReference>
<dbReference type="Pfam" id="PF13091">
    <property type="entry name" value="PLDc_2"/>
    <property type="match status" value="1"/>
</dbReference>
<comment type="catalytic activity">
    <reaction evidence="1">
        <text>a 1,2-diacyl-sn-glycero-3-phosphocholine + H2O = a 1,2-diacyl-sn-glycero-3-phosphate + choline + H(+)</text>
        <dbReference type="Rhea" id="RHEA:14445"/>
        <dbReference type="ChEBI" id="CHEBI:15354"/>
        <dbReference type="ChEBI" id="CHEBI:15377"/>
        <dbReference type="ChEBI" id="CHEBI:15378"/>
        <dbReference type="ChEBI" id="CHEBI:57643"/>
        <dbReference type="ChEBI" id="CHEBI:58608"/>
        <dbReference type="EC" id="3.1.4.4"/>
    </reaction>
</comment>
<dbReference type="GO" id="GO:0004630">
    <property type="term" value="F:phospholipase D activity"/>
    <property type="evidence" value="ECO:0007669"/>
    <property type="project" value="UniProtKB-EC"/>
</dbReference>
<dbReference type="InterPro" id="IPR025202">
    <property type="entry name" value="PLD-like_dom"/>
</dbReference>
<dbReference type="SUPFAM" id="SSF56024">
    <property type="entry name" value="Phospholipase D/nuclease"/>
    <property type="match status" value="1"/>
</dbReference>
<sequence>MRISLKQCIIALVMLTTFSAGFILGCTRKEPADASENRVMPADLKGVHTIPATGTIKLAFSPEGGITAMIVDELNHAKKSVLVQAYSFTSPEIAKALTTAKKRGVDVKVILDKSQETEKYSSATFLVHAGIPVHIDRAFQIAHNKVMIIDGTDVVTGSFNFTKAAEHNNAENCEIHQGNKPLADEFANYWQWRWDATEAYKK</sequence>
<evidence type="ECO:0000256" key="1">
    <source>
        <dbReference type="ARBA" id="ARBA00000798"/>
    </source>
</evidence>
<dbReference type="Proteomes" id="UP000277811">
    <property type="component" value="Unassembled WGS sequence"/>
</dbReference>
<dbReference type="InterPro" id="IPR051406">
    <property type="entry name" value="PLD_domain"/>
</dbReference>
<evidence type="ECO:0000313" key="9">
    <source>
        <dbReference type="Proteomes" id="UP000277811"/>
    </source>
</evidence>
<reference evidence="8 9" key="1">
    <citation type="submission" date="2018-06" db="EMBL/GenBank/DDBJ databases">
        <authorList>
            <person name="Strepis N."/>
        </authorList>
    </citation>
    <scope>NUCLEOTIDE SEQUENCE [LARGE SCALE GENOMIC DNA]</scope>
    <source>
        <strain evidence="8">LUCI</strain>
    </source>
</reference>
<dbReference type="RefSeq" id="WP_207857629.1">
    <property type="nucleotide sequence ID" value="NZ_UPPP01000074.1"/>
</dbReference>
<keyword evidence="9" id="KW-1185">Reference proteome</keyword>
<protein>
    <recommendedName>
        <fullName evidence="3">phospholipase D</fullName>
        <ecNumber evidence="3">3.1.4.4</ecNumber>
    </recommendedName>
</protein>
<dbReference type="EMBL" id="UPPP01000074">
    <property type="protein sequence ID" value="VBB07418.1"/>
    <property type="molecule type" value="Genomic_DNA"/>
</dbReference>
<organism evidence="8 9">
    <name type="scientific">Lucifera butyrica</name>
    <dbReference type="NCBI Taxonomy" id="1351585"/>
    <lineage>
        <taxon>Bacteria</taxon>
        <taxon>Bacillati</taxon>
        <taxon>Bacillota</taxon>
        <taxon>Negativicutes</taxon>
        <taxon>Veillonellales</taxon>
        <taxon>Veillonellaceae</taxon>
        <taxon>Lucifera</taxon>
    </lineage>
</organism>
<name>A0A498RE02_9FIRM</name>
<dbReference type="PROSITE" id="PS51257">
    <property type="entry name" value="PROKAR_LIPOPROTEIN"/>
    <property type="match status" value="1"/>
</dbReference>
<keyword evidence="4" id="KW-0378">Hydrolase</keyword>
<keyword evidence="6" id="KW-0443">Lipid metabolism</keyword>
<feature type="domain" description="PLD phosphodiesterase" evidence="7">
    <location>
        <begin position="138"/>
        <end position="165"/>
    </location>
</feature>
<comment type="similarity">
    <text evidence="2">Belongs to the phospholipase D family.</text>
</comment>
<dbReference type="PANTHER" id="PTHR43856:SF1">
    <property type="entry name" value="MITOCHONDRIAL CARDIOLIPIN HYDROLASE"/>
    <property type="match status" value="1"/>
</dbReference>
<evidence type="ECO:0000256" key="4">
    <source>
        <dbReference type="ARBA" id="ARBA00022801"/>
    </source>
</evidence>
<evidence type="ECO:0000313" key="8">
    <source>
        <dbReference type="EMBL" id="VBB07418.1"/>
    </source>
</evidence>
<evidence type="ECO:0000256" key="5">
    <source>
        <dbReference type="ARBA" id="ARBA00022963"/>
    </source>
</evidence>
<keyword evidence="5" id="KW-0442">Lipid degradation</keyword>
<dbReference type="EC" id="3.1.4.4" evidence="3"/>
<proteinExistence type="inferred from homology"/>
<dbReference type="PANTHER" id="PTHR43856">
    <property type="entry name" value="CARDIOLIPIN HYDROLASE"/>
    <property type="match status" value="1"/>
</dbReference>
<dbReference type="GO" id="GO:0016042">
    <property type="term" value="P:lipid catabolic process"/>
    <property type="evidence" value="ECO:0007669"/>
    <property type="project" value="UniProtKB-KW"/>
</dbReference>
<evidence type="ECO:0000256" key="3">
    <source>
        <dbReference type="ARBA" id="ARBA00012027"/>
    </source>
</evidence>
<dbReference type="InterPro" id="IPR001736">
    <property type="entry name" value="PLipase_D/transphosphatidylase"/>
</dbReference>
<dbReference type="AlphaFoldDB" id="A0A498RE02"/>
<evidence type="ECO:0000256" key="6">
    <source>
        <dbReference type="ARBA" id="ARBA00023098"/>
    </source>
</evidence>
<accession>A0A498RE02</accession>